<dbReference type="PANTHER" id="PTHR45674">
    <property type="entry name" value="DNA LIGASE 1/3 FAMILY MEMBER"/>
    <property type="match status" value="1"/>
</dbReference>
<dbReference type="GO" id="GO:0003910">
    <property type="term" value="F:DNA ligase (ATP) activity"/>
    <property type="evidence" value="ECO:0007669"/>
    <property type="project" value="UniProtKB-EC"/>
</dbReference>
<dbReference type="Proteomes" id="UP000823201">
    <property type="component" value="Unassembled WGS sequence"/>
</dbReference>
<dbReference type="CDD" id="cd07906">
    <property type="entry name" value="Adenylation_DNA_ligase_LigD_LigC"/>
    <property type="match status" value="1"/>
</dbReference>
<dbReference type="SUPFAM" id="SSF50249">
    <property type="entry name" value="Nucleic acid-binding proteins"/>
    <property type="match status" value="1"/>
</dbReference>
<dbReference type="Pfam" id="PF01068">
    <property type="entry name" value="DNA_ligase_A_M"/>
    <property type="match status" value="1"/>
</dbReference>
<dbReference type="EMBL" id="JAFBEV010000011">
    <property type="protein sequence ID" value="MBM7658041.1"/>
    <property type="molecule type" value="Genomic_DNA"/>
</dbReference>
<evidence type="ECO:0000256" key="2">
    <source>
        <dbReference type="ARBA" id="ARBA00012727"/>
    </source>
</evidence>
<dbReference type="Gene3D" id="3.30.470.30">
    <property type="entry name" value="DNA ligase/mRNA capping enzyme"/>
    <property type="match status" value="1"/>
</dbReference>
<dbReference type="InterPro" id="IPR012340">
    <property type="entry name" value="NA-bd_OB-fold"/>
</dbReference>
<dbReference type="Pfam" id="PF04679">
    <property type="entry name" value="DNA_ligase_A_C"/>
    <property type="match status" value="1"/>
</dbReference>
<gene>
    <name evidence="6" type="ORF">JOC27_001493</name>
</gene>
<comment type="caution">
    <text evidence="6">The sequence shown here is derived from an EMBL/GenBank/DDBJ whole genome shotgun (WGS) entry which is preliminary data.</text>
</comment>
<dbReference type="SUPFAM" id="SSF56091">
    <property type="entry name" value="DNA ligase/mRNA capping enzyme, catalytic domain"/>
    <property type="match status" value="1"/>
</dbReference>
<dbReference type="RefSeq" id="WP_239530000.1">
    <property type="nucleotide sequence ID" value="NZ_CBCRXA010000007.1"/>
</dbReference>
<evidence type="ECO:0000259" key="5">
    <source>
        <dbReference type="PROSITE" id="PS50160"/>
    </source>
</evidence>
<evidence type="ECO:0000256" key="1">
    <source>
        <dbReference type="ARBA" id="ARBA00007572"/>
    </source>
</evidence>
<keyword evidence="7" id="KW-1185">Reference proteome</keyword>
<keyword evidence="3 6" id="KW-0436">Ligase</keyword>
<reference evidence="6 7" key="1">
    <citation type="submission" date="2021-01" db="EMBL/GenBank/DDBJ databases">
        <title>Genomic Encyclopedia of Type Strains, Phase IV (KMG-IV): sequencing the most valuable type-strain genomes for metagenomic binning, comparative biology and taxonomic classification.</title>
        <authorList>
            <person name="Goeker M."/>
        </authorList>
    </citation>
    <scope>NUCLEOTIDE SEQUENCE [LARGE SCALE GENOMIC DNA]</scope>
    <source>
        <strain evidence="6 7">DSM 100968</strain>
    </source>
</reference>
<dbReference type="CDD" id="cd07971">
    <property type="entry name" value="OBF_DNA_ligase_LigD"/>
    <property type="match status" value="1"/>
</dbReference>
<dbReference type="EC" id="6.5.1.1" evidence="2"/>
<dbReference type="InterPro" id="IPR012309">
    <property type="entry name" value="DNA_ligase_ATP-dep_C"/>
</dbReference>
<proteinExistence type="inferred from homology"/>
<feature type="domain" description="ATP-dependent DNA ligase family profile" evidence="5">
    <location>
        <begin position="106"/>
        <end position="239"/>
    </location>
</feature>
<dbReference type="PANTHER" id="PTHR45674:SF4">
    <property type="entry name" value="DNA LIGASE 1"/>
    <property type="match status" value="1"/>
</dbReference>
<dbReference type="InterPro" id="IPR012310">
    <property type="entry name" value="DNA_ligase_ATP-dep_cent"/>
</dbReference>
<comment type="similarity">
    <text evidence="1">Belongs to the ATP-dependent DNA ligase family.</text>
</comment>
<evidence type="ECO:0000256" key="3">
    <source>
        <dbReference type="ARBA" id="ARBA00022598"/>
    </source>
</evidence>
<evidence type="ECO:0000256" key="4">
    <source>
        <dbReference type="ARBA" id="ARBA00034003"/>
    </source>
</evidence>
<dbReference type="InterPro" id="IPR050191">
    <property type="entry name" value="ATP-dep_DNA_ligase"/>
</dbReference>
<dbReference type="Gene3D" id="3.30.1490.70">
    <property type="match status" value="1"/>
</dbReference>
<sequence>MILDPLIPFEPVAAVAIPDDKEWVHQVKWDGVRLLAYYDGETTALYNRRKRLRTAQYPELADATAYCGARSAIFDGEVIALDETGKPSFHQVMRRDSLRRLERLPSLRNALPVVYMVFDLLYANGRWITGKSLQDRSEQLDKLLYETENVRRVPWQTDGEGLFNAVCSQNLEGIVSKNLHSVYQVGGKAPVWRKIKHYKDVIAVVGGITYREQTVNALLLGLYNEQRQLIYIGHAGSGRLTAKDWQELTKTISVLKQSVCPFSNTPPRASETQWLLPRLTVKIQYLNRTMDGLLRQPVIQAFVIEDPSRCRLKEFTDEATN</sequence>
<protein>
    <recommendedName>
        <fullName evidence="2">DNA ligase (ATP)</fullName>
        <ecNumber evidence="2">6.5.1.1</ecNumber>
    </recommendedName>
</protein>
<organism evidence="6 7">
    <name type="scientific">Sporolactobacillus spathodeae</name>
    <dbReference type="NCBI Taxonomy" id="1465502"/>
    <lineage>
        <taxon>Bacteria</taxon>
        <taxon>Bacillati</taxon>
        <taxon>Bacillota</taxon>
        <taxon>Bacilli</taxon>
        <taxon>Bacillales</taxon>
        <taxon>Sporolactobacillaceae</taxon>
        <taxon>Sporolactobacillus</taxon>
    </lineage>
</organism>
<name>A0ABS2Q8C9_9BACL</name>
<evidence type="ECO:0000313" key="7">
    <source>
        <dbReference type="Proteomes" id="UP000823201"/>
    </source>
</evidence>
<dbReference type="PROSITE" id="PS50160">
    <property type="entry name" value="DNA_LIGASE_A3"/>
    <property type="match status" value="1"/>
</dbReference>
<comment type="catalytic activity">
    <reaction evidence="4">
        <text>ATP + (deoxyribonucleotide)n-3'-hydroxyl + 5'-phospho-(deoxyribonucleotide)m = (deoxyribonucleotide)n+m + AMP + diphosphate.</text>
        <dbReference type="EC" id="6.5.1.1"/>
    </reaction>
</comment>
<dbReference type="Gene3D" id="2.40.50.140">
    <property type="entry name" value="Nucleic acid-binding proteins"/>
    <property type="match status" value="1"/>
</dbReference>
<evidence type="ECO:0000313" key="6">
    <source>
        <dbReference type="EMBL" id="MBM7658041.1"/>
    </source>
</evidence>
<accession>A0ABS2Q8C9</accession>